<dbReference type="InterPro" id="IPR050348">
    <property type="entry name" value="Protein-Tyr_Phosphatase"/>
</dbReference>
<feature type="domain" description="Tyrosine specific protein phosphatases" evidence="13">
    <location>
        <begin position="1105"/>
        <end position="1176"/>
    </location>
</feature>
<keyword evidence="11" id="KW-0732">Signal</keyword>
<keyword evidence="3" id="KW-0479">Metal-binding</keyword>
<dbReference type="PANTHER" id="PTHR19134">
    <property type="entry name" value="RECEPTOR-TYPE TYROSINE-PROTEIN PHOSPHATASE"/>
    <property type="match status" value="1"/>
</dbReference>
<dbReference type="GO" id="GO:0046872">
    <property type="term" value="F:metal ion binding"/>
    <property type="evidence" value="ECO:0007669"/>
    <property type="project" value="UniProtKB-KW"/>
</dbReference>
<dbReference type="AlphaFoldDB" id="A0AAV2HTS6"/>
<comment type="similarity">
    <text evidence="1">Belongs to the protein-tyrosine phosphatase family.</text>
</comment>
<accession>A0AAV2HTS6</accession>
<keyword evidence="5" id="KW-0106">Calcium</keyword>
<dbReference type="Proteomes" id="UP001497497">
    <property type="component" value="Unassembled WGS sequence"/>
</dbReference>
<dbReference type="EMBL" id="CAXITT010000227">
    <property type="protein sequence ID" value="CAL1536341.1"/>
    <property type="molecule type" value="Genomic_DNA"/>
</dbReference>
<evidence type="ECO:0000256" key="10">
    <source>
        <dbReference type="SAM" id="Phobius"/>
    </source>
</evidence>
<keyword evidence="6" id="KW-0904">Protein phosphatase</keyword>
<evidence type="ECO:0000256" key="11">
    <source>
        <dbReference type="SAM" id="SignalP"/>
    </source>
</evidence>
<dbReference type="InterPro" id="IPR003595">
    <property type="entry name" value="Tyr_Pase_cat"/>
</dbReference>
<keyword evidence="7" id="KW-1015">Disulfide bond</keyword>
<dbReference type="InterPro" id="IPR002049">
    <property type="entry name" value="LE_dom"/>
</dbReference>
<evidence type="ECO:0000313" key="14">
    <source>
        <dbReference type="EMBL" id="CAL1536341.1"/>
    </source>
</evidence>
<dbReference type="FunFam" id="3.90.190.10:FF:000102">
    <property type="entry name" value="Receptor-type tyrosine-protein phosphatase"/>
    <property type="match status" value="1"/>
</dbReference>
<evidence type="ECO:0000256" key="5">
    <source>
        <dbReference type="ARBA" id="ARBA00022837"/>
    </source>
</evidence>
<feature type="signal peptide" evidence="11">
    <location>
        <begin position="1"/>
        <end position="19"/>
    </location>
</feature>
<dbReference type="CDD" id="cd00047">
    <property type="entry name" value="PTPc"/>
    <property type="match status" value="1"/>
</dbReference>
<feature type="compositionally biased region" description="Basic and acidic residues" evidence="9">
    <location>
        <begin position="1203"/>
        <end position="1212"/>
    </location>
</feature>
<dbReference type="GO" id="GO:0004725">
    <property type="term" value="F:protein tyrosine phosphatase activity"/>
    <property type="evidence" value="ECO:0007669"/>
    <property type="project" value="UniProtKB-EC"/>
</dbReference>
<reference evidence="14 15" key="1">
    <citation type="submission" date="2024-04" db="EMBL/GenBank/DDBJ databases">
        <authorList>
            <consortium name="Genoscope - CEA"/>
            <person name="William W."/>
        </authorList>
    </citation>
    <scope>NUCLEOTIDE SEQUENCE [LARGE SCALE GENOMIC DNA]</scope>
</reference>
<feature type="domain" description="Tyrosine-protein phosphatase" evidence="12">
    <location>
        <begin position="918"/>
        <end position="1185"/>
    </location>
</feature>
<keyword evidence="15" id="KW-1185">Reference proteome</keyword>
<dbReference type="SMART" id="SM00404">
    <property type="entry name" value="PTPc_motif"/>
    <property type="match status" value="2"/>
</dbReference>
<evidence type="ECO:0000256" key="1">
    <source>
        <dbReference type="ARBA" id="ARBA00009580"/>
    </source>
</evidence>
<dbReference type="CDD" id="cd00055">
    <property type="entry name" value="EGF_Lam"/>
    <property type="match status" value="1"/>
</dbReference>
<evidence type="ECO:0000313" key="15">
    <source>
        <dbReference type="Proteomes" id="UP001497497"/>
    </source>
</evidence>
<evidence type="ECO:0000256" key="8">
    <source>
        <dbReference type="ARBA" id="ARBA00051722"/>
    </source>
</evidence>
<feature type="domain" description="Tyrosine specific protein phosphatases" evidence="13">
    <location>
        <begin position="809"/>
        <end position="878"/>
    </location>
</feature>
<evidence type="ECO:0000256" key="7">
    <source>
        <dbReference type="ARBA" id="ARBA00023157"/>
    </source>
</evidence>
<dbReference type="SMART" id="SM00607">
    <property type="entry name" value="FTP"/>
    <property type="match status" value="1"/>
</dbReference>
<evidence type="ECO:0000256" key="4">
    <source>
        <dbReference type="ARBA" id="ARBA00022801"/>
    </source>
</evidence>
<dbReference type="InterPro" id="IPR029021">
    <property type="entry name" value="Prot-tyrosine_phosphatase-like"/>
</dbReference>
<dbReference type="EC" id="3.1.3.48" evidence="2"/>
<comment type="caution">
    <text evidence="14">The sequence shown here is derived from an EMBL/GenBank/DDBJ whole genome shotgun (WGS) entry which is preliminary data.</text>
</comment>
<keyword evidence="10" id="KW-0812">Transmembrane</keyword>
<dbReference type="Gene3D" id="3.90.190.10">
    <property type="entry name" value="Protein tyrosine phosphatase superfamily"/>
    <property type="match status" value="2"/>
</dbReference>
<dbReference type="SUPFAM" id="SSF52799">
    <property type="entry name" value="(Phosphotyrosine protein) phosphatases II"/>
    <property type="match status" value="2"/>
</dbReference>
<dbReference type="InterPro" id="IPR016130">
    <property type="entry name" value="Tyr_Pase_AS"/>
</dbReference>
<dbReference type="Gene3D" id="2.60.120.260">
    <property type="entry name" value="Galactose-binding domain-like"/>
    <property type="match status" value="1"/>
</dbReference>
<comment type="catalytic activity">
    <reaction evidence="8">
        <text>O-phospho-L-tyrosyl-[protein] + H2O = L-tyrosyl-[protein] + phosphate</text>
        <dbReference type="Rhea" id="RHEA:10684"/>
        <dbReference type="Rhea" id="RHEA-COMP:10136"/>
        <dbReference type="Rhea" id="RHEA-COMP:20101"/>
        <dbReference type="ChEBI" id="CHEBI:15377"/>
        <dbReference type="ChEBI" id="CHEBI:43474"/>
        <dbReference type="ChEBI" id="CHEBI:46858"/>
        <dbReference type="ChEBI" id="CHEBI:61978"/>
        <dbReference type="EC" id="3.1.3.48"/>
    </reaction>
</comment>
<keyword evidence="10" id="KW-0472">Membrane</keyword>
<dbReference type="PANTHER" id="PTHR19134:SF562">
    <property type="entry name" value="PROTEIN-TYROSINE-PHOSPHATASE"/>
    <property type="match status" value="1"/>
</dbReference>
<dbReference type="PROSITE" id="PS50056">
    <property type="entry name" value="TYR_PHOSPHATASE_2"/>
    <property type="match status" value="2"/>
</dbReference>
<dbReference type="InterPro" id="IPR000387">
    <property type="entry name" value="Tyr_Pase_dom"/>
</dbReference>
<evidence type="ECO:0000256" key="2">
    <source>
        <dbReference type="ARBA" id="ARBA00013064"/>
    </source>
</evidence>
<name>A0AAV2HTS6_LYMST</name>
<dbReference type="SUPFAM" id="SSF49785">
    <property type="entry name" value="Galactose-binding domain-like"/>
    <property type="match status" value="1"/>
</dbReference>
<feature type="transmembrane region" description="Helical" evidence="10">
    <location>
        <begin position="530"/>
        <end position="554"/>
    </location>
</feature>
<keyword evidence="4" id="KW-0378">Hydrolase</keyword>
<dbReference type="Gene3D" id="2.170.300.10">
    <property type="entry name" value="Tie2 ligand-binding domain superfamily"/>
    <property type="match status" value="1"/>
</dbReference>
<evidence type="ECO:0000259" key="12">
    <source>
        <dbReference type="PROSITE" id="PS50055"/>
    </source>
</evidence>
<dbReference type="PROSITE" id="PS00383">
    <property type="entry name" value="TYR_PHOSPHATASE_1"/>
    <property type="match status" value="1"/>
</dbReference>
<dbReference type="SMART" id="SM00194">
    <property type="entry name" value="PTPc"/>
    <property type="match status" value="2"/>
</dbReference>
<sequence>MRFSTAIACISSLIIGVYGLDWFGSQGQYKCHCSRSLCLTDGQCGVGSQCEAGWFGPACQYQDLVTKGAMTLTPSRINMNSVRDRDDFTCVRNLKSIQMDWDIEYPFTWMRVVLNDTDFSKELSVHFSISSTLGKKLPCQGQQISRVNNRTKDIYCFLNETVSQVSLVWTETVSLCSFYVSGGRNVALKQPARQSSNYYSNWAFASAAVDGDTSSDFGRGSCTHTKGDESDPNWEVFFSNTVSVNRFLLYNRASRFGTLTSDSDRLQNFVLRCFTVDNKQVCASPQEPETKLIYTIVQLVKEPVSSVRIIAKHEDKILTLCEVEIFGDVVCKSNFYGLECNSSCNCKDKSESCFVATGGCPSGCAPGYYEEGCKTACPPGSWGSDCLLFCNVNCVDHSCNKENGECDKGCDGYSDPPHCQTACDVTSYGVNCLNTCPVNCNSDGCNRKNGACFGCRPGYQGTECDQVCEFGKYGQKCTLKCSNACLKNGTSTWCGNVDGRCLHGCNESYTFQDHDECSFYSSQDGSPVPLAAVVAPVVLIVLVLLILVVAIVLIRRKRQEVESKAQVVKHIEKNDFPLQKESIRETSIEMDEVLTIENASKEETEYFNSTPEQQKTSIAVTELNDFLLHHQKEFFIQQFQSIPAPKNVTMEVGTSELNMSKNRFKNIITYDHSRVHLKINTDKHEGDYINASYVEGYKNEEKYIASQGPNNAMINDFVRMLWEQKVEKVVMLTNLVENGKAKCDRYWPTNEEEKFGSIKIRLTTTQIFADYTIRRLELIKKGSSTQTFMQFHFTTWPDKGVPSSPWGLVDFEQRVASYPTEGPIVVHCSAGVGRTGTFIALRNIMREAEDTGKMDFFYTISKLRQDRMLMIQTAEQYEFLHRSAQVAMVCIGTTITAKGIANRIKHLETVLPSGKTLMEKEYEDVCNVSEDNHLRNRDADSEENTESIYQNKETFSLEMKTDRSLEIKPKERYRVQLAGDTDFINAVIVPSFTKSDQQILTHLPTSATVMEFWKMIIQYQVSLVLAFEVDAMVGDESLGHYLPSSSKPIKTPQFEVHMESLVCEKFWEEKKLKVVVKQMSNARSKEHTVTHVKCTFFELDPKKVLSFLRQARSYNALKDGVIVYMCRNGAKYCGLACVLTLLMDRMDNDLNLTVPLVVGCLKTIRPEVIPSLVQYRVLYQVLLRYRETSASYTNFGDSKEKIHQSSDIKPVQENETEADDDINIYANT</sequence>
<proteinExistence type="inferred from homology"/>
<dbReference type="PRINTS" id="PR00700">
    <property type="entry name" value="PRTYPHPHTASE"/>
</dbReference>
<dbReference type="InterPro" id="IPR008979">
    <property type="entry name" value="Galactose-bd-like_sf"/>
</dbReference>
<feature type="chain" id="PRO_5043382474" description="protein-tyrosine-phosphatase" evidence="11">
    <location>
        <begin position="20"/>
        <end position="1228"/>
    </location>
</feature>
<dbReference type="Pfam" id="PF00102">
    <property type="entry name" value="Y_phosphatase"/>
    <property type="match status" value="2"/>
</dbReference>
<keyword evidence="10" id="KW-1133">Transmembrane helix</keyword>
<evidence type="ECO:0000259" key="13">
    <source>
        <dbReference type="PROSITE" id="PS50056"/>
    </source>
</evidence>
<dbReference type="PROSITE" id="PS50055">
    <property type="entry name" value="TYR_PHOSPHATASE_PTP"/>
    <property type="match status" value="2"/>
</dbReference>
<evidence type="ECO:0000256" key="3">
    <source>
        <dbReference type="ARBA" id="ARBA00022723"/>
    </source>
</evidence>
<gene>
    <name evidence="14" type="ORF">GSLYS_00010254001</name>
</gene>
<protein>
    <recommendedName>
        <fullName evidence="2">protein-tyrosine-phosphatase</fullName>
        <ecNumber evidence="2">3.1.3.48</ecNumber>
    </recommendedName>
</protein>
<evidence type="ECO:0000256" key="9">
    <source>
        <dbReference type="SAM" id="MobiDB-lite"/>
    </source>
</evidence>
<organism evidence="14 15">
    <name type="scientific">Lymnaea stagnalis</name>
    <name type="common">Great pond snail</name>
    <name type="synonym">Helix stagnalis</name>
    <dbReference type="NCBI Taxonomy" id="6523"/>
    <lineage>
        <taxon>Eukaryota</taxon>
        <taxon>Metazoa</taxon>
        <taxon>Spiralia</taxon>
        <taxon>Lophotrochozoa</taxon>
        <taxon>Mollusca</taxon>
        <taxon>Gastropoda</taxon>
        <taxon>Heterobranchia</taxon>
        <taxon>Euthyneura</taxon>
        <taxon>Panpulmonata</taxon>
        <taxon>Hygrophila</taxon>
        <taxon>Lymnaeoidea</taxon>
        <taxon>Lymnaeidae</taxon>
        <taxon>Lymnaea</taxon>
    </lineage>
</organism>
<feature type="domain" description="Tyrosine-protein phosphatase" evidence="12">
    <location>
        <begin position="635"/>
        <end position="887"/>
    </location>
</feature>
<feature type="region of interest" description="Disordered" evidence="9">
    <location>
        <begin position="1203"/>
        <end position="1228"/>
    </location>
</feature>
<evidence type="ECO:0000256" key="6">
    <source>
        <dbReference type="ARBA" id="ARBA00022912"/>
    </source>
</evidence>
<dbReference type="InterPro" id="IPR000242">
    <property type="entry name" value="PTP_cat"/>
</dbReference>
<dbReference type="InterPro" id="IPR006585">
    <property type="entry name" value="FTP1"/>
</dbReference>